<comment type="caution">
    <text evidence="1">The sequence shown here is derived from an EMBL/GenBank/DDBJ whole genome shotgun (WGS) entry which is preliminary data.</text>
</comment>
<name>A0A0R1JWH8_9LACO</name>
<evidence type="ECO:0000313" key="2">
    <source>
        <dbReference type="Proteomes" id="UP000051162"/>
    </source>
</evidence>
<dbReference type="EMBL" id="AZDT01000058">
    <property type="protein sequence ID" value="KRK73587.1"/>
    <property type="molecule type" value="Genomic_DNA"/>
</dbReference>
<proteinExistence type="predicted"/>
<reference evidence="1 2" key="1">
    <citation type="journal article" date="2015" name="Genome Announc.">
        <title>Expanding the biotechnology potential of lactobacilli through comparative genomics of 213 strains and associated genera.</title>
        <authorList>
            <person name="Sun Z."/>
            <person name="Harris H.M."/>
            <person name="McCann A."/>
            <person name="Guo C."/>
            <person name="Argimon S."/>
            <person name="Zhang W."/>
            <person name="Yang X."/>
            <person name="Jeffery I.B."/>
            <person name="Cooney J.C."/>
            <person name="Kagawa T.F."/>
            <person name="Liu W."/>
            <person name="Song Y."/>
            <person name="Salvetti E."/>
            <person name="Wrobel A."/>
            <person name="Rasinkangas P."/>
            <person name="Parkhill J."/>
            <person name="Rea M.C."/>
            <person name="O'Sullivan O."/>
            <person name="Ritari J."/>
            <person name="Douillard F.P."/>
            <person name="Paul Ross R."/>
            <person name="Yang R."/>
            <person name="Briner A.E."/>
            <person name="Felis G.E."/>
            <person name="de Vos W.M."/>
            <person name="Barrangou R."/>
            <person name="Klaenhammer T.R."/>
            <person name="Caufield P.W."/>
            <person name="Cui Y."/>
            <person name="Zhang H."/>
            <person name="O'Toole P.W."/>
        </authorList>
    </citation>
    <scope>NUCLEOTIDE SEQUENCE [LARGE SCALE GENOMIC DNA]</scope>
    <source>
        <strain evidence="1 2">DSM 19117</strain>
    </source>
</reference>
<dbReference type="STRING" id="1423773.FD30_GL000425"/>
<gene>
    <name evidence="1" type="ORF">FD30_GL000425</name>
</gene>
<dbReference type="RefSeq" id="WP_056944715.1">
    <property type="nucleotide sequence ID" value="NZ_AZDT01000058.1"/>
</dbReference>
<accession>A0A0R1JWH8</accession>
<dbReference type="AlphaFoldDB" id="A0A0R1JWH8"/>
<dbReference type="PATRIC" id="fig|1423773.3.peg.435"/>
<dbReference type="GeneID" id="84783743"/>
<sequence length="77" mass="8716">MAKHRRSYQSPFAPLLTDQRFAFATQLAHQAGIDPSQVLFAYLQLMATVATNGQTATVSQQREIDRRFQQFLDDAAE</sequence>
<protein>
    <submittedName>
        <fullName evidence="1">Uncharacterized protein</fullName>
    </submittedName>
</protein>
<dbReference type="Proteomes" id="UP000051162">
    <property type="component" value="Unassembled WGS sequence"/>
</dbReference>
<dbReference type="OrthoDB" id="2299624at2"/>
<evidence type="ECO:0000313" key="1">
    <source>
        <dbReference type="EMBL" id="KRK73587.1"/>
    </source>
</evidence>
<organism evidence="1 2">
    <name type="scientific">Levilactobacillus namurensis DSM 19117</name>
    <dbReference type="NCBI Taxonomy" id="1423773"/>
    <lineage>
        <taxon>Bacteria</taxon>
        <taxon>Bacillati</taxon>
        <taxon>Bacillota</taxon>
        <taxon>Bacilli</taxon>
        <taxon>Lactobacillales</taxon>
        <taxon>Lactobacillaceae</taxon>
        <taxon>Levilactobacillus</taxon>
    </lineage>
</organism>
<keyword evidence="2" id="KW-1185">Reference proteome</keyword>